<dbReference type="GO" id="GO:0004725">
    <property type="term" value="F:protein tyrosine phosphatase activity"/>
    <property type="evidence" value="ECO:0007669"/>
    <property type="project" value="InterPro"/>
</dbReference>
<organism evidence="4 5">
    <name type="scientific">Babjeviella inositovora NRRL Y-12698</name>
    <dbReference type="NCBI Taxonomy" id="984486"/>
    <lineage>
        <taxon>Eukaryota</taxon>
        <taxon>Fungi</taxon>
        <taxon>Dikarya</taxon>
        <taxon>Ascomycota</taxon>
        <taxon>Saccharomycotina</taxon>
        <taxon>Pichiomycetes</taxon>
        <taxon>Serinales incertae sedis</taxon>
        <taxon>Babjeviella</taxon>
    </lineage>
</organism>
<dbReference type="GeneID" id="30150084"/>
<evidence type="ECO:0000313" key="5">
    <source>
        <dbReference type="Proteomes" id="UP000094336"/>
    </source>
</evidence>
<evidence type="ECO:0000313" key="4">
    <source>
        <dbReference type="EMBL" id="ODQ77024.1"/>
    </source>
</evidence>
<dbReference type="STRING" id="984486.A0A1E3QHW1"/>
<dbReference type="PROSITE" id="PS50056">
    <property type="entry name" value="TYR_PHOSPHATASE_2"/>
    <property type="match status" value="1"/>
</dbReference>
<dbReference type="PROSITE" id="PS50055">
    <property type="entry name" value="TYR_PHOSPHATASE_PTP"/>
    <property type="match status" value="1"/>
</dbReference>
<dbReference type="PANTHER" id="PTHR19134">
    <property type="entry name" value="RECEPTOR-TYPE TYROSINE-PROTEIN PHOSPHATASE"/>
    <property type="match status" value="1"/>
</dbReference>
<feature type="domain" description="Tyrosine-protein phosphatase" evidence="2">
    <location>
        <begin position="1"/>
        <end position="184"/>
    </location>
</feature>
<dbReference type="InterPro" id="IPR050348">
    <property type="entry name" value="Protein-Tyr_Phosphatase"/>
</dbReference>
<dbReference type="PRINTS" id="PR00700">
    <property type="entry name" value="PRTYPHPHTASE"/>
</dbReference>
<dbReference type="Gene3D" id="3.90.190.10">
    <property type="entry name" value="Protein tyrosine phosphatase superfamily"/>
    <property type="match status" value="1"/>
</dbReference>
<comment type="similarity">
    <text evidence="1">Belongs to the protein-tyrosine phosphatase family. Non-receptor class subfamily.</text>
</comment>
<name>A0A1E3QHW1_9ASCO</name>
<evidence type="ECO:0000256" key="1">
    <source>
        <dbReference type="ARBA" id="ARBA00009649"/>
    </source>
</evidence>
<evidence type="ECO:0008006" key="6">
    <source>
        <dbReference type="Google" id="ProtNLM"/>
    </source>
</evidence>
<dbReference type="SMART" id="SM00194">
    <property type="entry name" value="PTPc"/>
    <property type="match status" value="1"/>
</dbReference>
<dbReference type="PANTHER" id="PTHR19134:SF449">
    <property type="entry name" value="TYROSINE-PROTEIN PHOSPHATASE 1"/>
    <property type="match status" value="1"/>
</dbReference>
<dbReference type="InterPro" id="IPR000242">
    <property type="entry name" value="PTP_cat"/>
</dbReference>
<evidence type="ECO:0000259" key="2">
    <source>
        <dbReference type="PROSITE" id="PS50055"/>
    </source>
</evidence>
<reference evidence="5" key="1">
    <citation type="submission" date="2016-05" db="EMBL/GenBank/DDBJ databases">
        <title>Comparative genomics of biotechnologically important yeasts.</title>
        <authorList>
            <consortium name="DOE Joint Genome Institute"/>
            <person name="Riley R."/>
            <person name="Haridas S."/>
            <person name="Wolfe K.H."/>
            <person name="Lopes M.R."/>
            <person name="Hittinger C.T."/>
            <person name="Goker M."/>
            <person name="Salamov A."/>
            <person name="Wisecaver J."/>
            <person name="Long T.M."/>
            <person name="Aerts A.L."/>
            <person name="Barry K."/>
            <person name="Choi C."/>
            <person name="Clum A."/>
            <person name="Coughlan A.Y."/>
            <person name="Deshpande S."/>
            <person name="Douglass A.P."/>
            <person name="Hanson S.J."/>
            <person name="Klenk H.-P."/>
            <person name="Labutti K."/>
            <person name="Lapidus A."/>
            <person name="Lindquist E."/>
            <person name="Lipzen A."/>
            <person name="Meier-Kolthoff J.P."/>
            <person name="Ohm R.A."/>
            <person name="Otillar R.P."/>
            <person name="Pangilinan J."/>
            <person name="Peng Y."/>
            <person name="Rokas A."/>
            <person name="Rosa C.A."/>
            <person name="Scheuner C."/>
            <person name="Sibirny A.A."/>
            <person name="Slot J.C."/>
            <person name="Stielow J.B."/>
            <person name="Sun H."/>
            <person name="Kurtzman C.P."/>
            <person name="Blackwell M."/>
            <person name="Grigoriev I.V."/>
            <person name="Jeffries T.W."/>
        </authorList>
    </citation>
    <scope>NUCLEOTIDE SEQUENCE [LARGE SCALE GENOMIC DNA]</scope>
    <source>
        <strain evidence="5">NRRL Y-12698</strain>
    </source>
</reference>
<accession>A0A1E3QHW1</accession>
<sequence length="194" mass="22265">MAYTATPAGAPVVIVMVTPLSEKGVEKCHKYWPDVGEKMSFSDGFKFPLTVECMASEYDKHGYYYSEMVLTNKTSAEAKTVHHIYYDRWEDFGRPNAVEPLRAISRRVARWSEALPIVHCSAGVGRTGTFITLDYLWRCKDFSDGEAVEKDTIEWIVGTLRAQRMMMVQSSAQYLFLYQAARMVYRERQQIESS</sequence>
<keyword evidence="5" id="KW-1185">Reference proteome</keyword>
<dbReference type="Proteomes" id="UP000094336">
    <property type="component" value="Unassembled WGS sequence"/>
</dbReference>
<dbReference type="PROSITE" id="PS00383">
    <property type="entry name" value="TYR_PHOSPHATASE_1"/>
    <property type="match status" value="1"/>
</dbReference>
<dbReference type="AlphaFoldDB" id="A0A1E3QHW1"/>
<dbReference type="InterPro" id="IPR000387">
    <property type="entry name" value="Tyr_Pase_dom"/>
</dbReference>
<dbReference type="RefSeq" id="XP_018982352.1">
    <property type="nucleotide sequence ID" value="XM_019132231.1"/>
</dbReference>
<dbReference type="OrthoDB" id="10253954at2759"/>
<gene>
    <name evidence="4" type="ORF">BABINDRAFT_55420</name>
</gene>
<dbReference type="EMBL" id="KV454444">
    <property type="protein sequence ID" value="ODQ77024.1"/>
    <property type="molecule type" value="Genomic_DNA"/>
</dbReference>
<dbReference type="InterPro" id="IPR029021">
    <property type="entry name" value="Prot-tyrosine_phosphatase-like"/>
</dbReference>
<feature type="domain" description="Tyrosine specific protein phosphatases" evidence="3">
    <location>
        <begin position="95"/>
        <end position="175"/>
    </location>
</feature>
<dbReference type="SUPFAM" id="SSF52799">
    <property type="entry name" value="(Phosphotyrosine protein) phosphatases II"/>
    <property type="match status" value="1"/>
</dbReference>
<dbReference type="InterPro" id="IPR016130">
    <property type="entry name" value="Tyr_Pase_AS"/>
</dbReference>
<dbReference type="InterPro" id="IPR003595">
    <property type="entry name" value="Tyr_Pase_cat"/>
</dbReference>
<dbReference type="Pfam" id="PF00102">
    <property type="entry name" value="Y_phosphatase"/>
    <property type="match status" value="1"/>
</dbReference>
<dbReference type="SMART" id="SM00404">
    <property type="entry name" value="PTPc_motif"/>
    <property type="match status" value="1"/>
</dbReference>
<proteinExistence type="inferred from homology"/>
<evidence type="ECO:0000259" key="3">
    <source>
        <dbReference type="PROSITE" id="PS50056"/>
    </source>
</evidence>
<protein>
    <recommendedName>
        <fullName evidence="6">Tyrosine specific protein phosphatases domain-containing protein</fullName>
    </recommendedName>
</protein>